<reference evidence="2 3" key="1">
    <citation type="submission" date="2024-09" db="EMBL/GenBank/DDBJ databases">
        <authorList>
            <person name="Sun Q."/>
            <person name="Mori K."/>
        </authorList>
    </citation>
    <scope>NUCLEOTIDE SEQUENCE [LARGE SCALE GENOMIC DNA]</scope>
    <source>
        <strain evidence="2 3">CECT 8726</strain>
    </source>
</reference>
<keyword evidence="1" id="KW-0732">Signal</keyword>
<evidence type="ECO:0000313" key="3">
    <source>
        <dbReference type="Proteomes" id="UP001589683"/>
    </source>
</evidence>
<dbReference type="InterPro" id="IPR010634">
    <property type="entry name" value="DUF1223"/>
</dbReference>
<comment type="caution">
    <text evidence="2">The sequence shown here is derived from an EMBL/GenBank/DDBJ whole genome shotgun (WGS) entry which is preliminary data.</text>
</comment>
<feature type="signal peptide" evidence="1">
    <location>
        <begin position="1"/>
        <end position="22"/>
    </location>
</feature>
<feature type="chain" id="PRO_5045847890" evidence="1">
    <location>
        <begin position="23"/>
        <end position="233"/>
    </location>
</feature>
<dbReference type="PANTHER" id="PTHR36057:SF1">
    <property type="entry name" value="LIPOPROTEIN LIPID ATTACHMENT SITE-LIKE PROTEIN, PUTATIVE (DUF1223)-RELATED"/>
    <property type="match status" value="1"/>
</dbReference>
<evidence type="ECO:0000313" key="2">
    <source>
        <dbReference type="EMBL" id="MFB9231139.1"/>
    </source>
</evidence>
<keyword evidence="3" id="KW-1185">Reference proteome</keyword>
<dbReference type="InterPro" id="IPR036249">
    <property type="entry name" value="Thioredoxin-like_sf"/>
</dbReference>
<proteinExistence type="predicted"/>
<dbReference type="EMBL" id="JBHMEA010000015">
    <property type="protein sequence ID" value="MFB9231139.1"/>
    <property type="molecule type" value="Genomic_DNA"/>
</dbReference>
<accession>A0ABV5JCF3</accession>
<gene>
    <name evidence="2" type="ORF">ACFFUT_04970</name>
</gene>
<dbReference type="PANTHER" id="PTHR36057">
    <property type="match status" value="1"/>
</dbReference>
<sequence>MRKQLFSAIIGLWVAVAGGTQAQSDPVVLELYTSQGCSSCPPADALLTSLADREDVIALALHVDYWDYIGWVDSFGDPAYTARQKAYARAANKRMVYTPQMIVGGKDHIVGHEPEEVAATLQRHASQTNNPGVSLERRGQSLNVTLEPSGQVLGPLVVQLVRYTPSSTVNIRRGENAGRSITYSNIVTSWENIRNWDGRRALSFPVPALGSDPVVVIVQKANHGAIVASARLR</sequence>
<evidence type="ECO:0000256" key="1">
    <source>
        <dbReference type="SAM" id="SignalP"/>
    </source>
</evidence>
<protein>
    <submittedName>
        <fullName evidence="2">DUF1223 domain-containing protein</fullName>
    </submittedName>
</protein>
<name>A0ABV5JCF3_9RHOB</name>
<organism evidence="2 3">
    <name type="scientific">Pseudohalocynthiibacter aestuariivivens</name>
    <dbReference type="NCBI Taxonomy" id="1591409"/>
    <lineage>
        <taxon>Bacteria</taxon>
        <taxon>Pseudomonadati</taxon>
        <taxon>Pseudomonadota</taxon>
        <taxon>Alphaproteobacteria</taxon>
        <taxon>Rhodobacterales</taxon>
        <taxon>Paracoccaceae</taxon>
        <taxon>Pseudohalocynthiibacter</taxon>
    </lineage>
</organism>
<dbReference type="Proteomes" id="UP001589683">
    <property type="component" value="Unassembled WGS sequence"/>
</dbReference>
<dbReference type="SUPFAM" id="SSF52833">
    <property type="entry name" value="Thioredoxin-like"/>
    <property type="match status" value="1"/>
</dbReference>
<dbReference type="RefSeq" id="WP_213890787.1">
    <property type="nucleotide sequence ID" value="NZ_JAGFNU010000014.1"/>
</dbReference>
<dbReference type="Pfam" id="PF06764">
    <property type="entry name" value="DUF1223"/>
    <property type="match status" value="1"/>
</dbReference>